<name>A0A1I5AUK4_9ACTN</name>
<protein>
    <submittedName>
        <fullName evidence="2">Part of AAA domain-containing protein</fullName>
    </submittedName>
</protein>
<reference evidence="2 3" key="1">
    <citation type="submission" date="2016-10" db="EMBL/GenBank/DDBJ databases">
        <authorList>
            <person name="de Groot N.N."/>
        </authorList>
    </citation>
    <scope>NUCLEOTIDE SEQUENCE [LARGE SCALE GENOMIC DNA]</scope>
    <source>
        <strain evidence="2 3">DSM 43067</strain>
    </source>
</reference>
<sequence length="648" mass="72436">MSDDEGEPRALEGLPEQDRSPSELRRLQEQVRELRRMFNDQFRPPNTAHGGDAFGGDKVTGDKHIHMAEGKDSWQLAPVPPERWDDIRLRFAGTASKEALVHRLDNEPVAVLQGLPGTGRTTTALAALAHRCHELRMIRSTEPPTLLDKGKLSPGHGYLYKASGQSWAKRLTEVDLLGCRDMLKELDARMVIVVGQDSDTSEVSELVTDHQRPDPCDVLARQLGHRLAGGPHDPTEVLGRIPAEPTSPRDARELAVRLAAALRSGGSVEDVCSDRPDPWRHEARAVLHQEDDQRDLGRRAFVIAGAVLDGQPTVQVCRAAYDLAGRLFEVEKQKEDAKLGMLPFAAMLDDWLQHAREQRPHIVQEVDRRLSFRAKFAPAVLDALWLDYVVAHQALLDWLSRLARDNDPLVRLKAAQTVGRFAAYDFDFVYEHCIAGWAASRFEALHMAAAWALEAVVAECPQRHDRVAGLLRTWLQQARPEEIARQSTAVRLLGTLLGEQAAGQAMEALKSIARRHPDALNPAIRDTVVELYASGSTRVVLSHLLSWARSESRELGRLVAACLTKVAQLTHGGRPRILAHYEEDPALVGELWRQVLLSQYCGQDPWNALRGWAKDGTRFDALRDDLHAEPGLRPRMRFYGLLSKEFMK</sequence>
<dbReference type="STRING" id="1993.SAMN04489713_102718"/>
<dbReference type="InterPro" id="IPR011989">
    <property type="entry name" value="ARM-like"/>
</dbReference>
<dbReference type="InParanoid" id="A0A1I5AUK4"/>
<evidence type="ECO:0000313" key="3">
    <source>
        <dbReference type="Proteomes" id="UP000183413"/>
    </source>
</evidence>
<accession>A0A1I5AUK4</accession>
<evidence type="ECO:0000256" key="1">
    <source>
        <dbReference type="SAM" id="MobiDB-lite"/>
    </source>
</evidence>
<feature type="compositionally biased region" description="Basic and acidic residues" evidence="1">
    <location>
        <begin position="16"/>
        <end position="27"/>
    </location>
</feature>
<dbReference type="EMBL" id="FOVH01000002">
    <property type="protein sequence ID" value="SFN66091.1"/>
    <property type="molecule type" value="Genomic_DNA"/>
</dbReference>
<keyword evidence="3" id="KW-1185">Reference proteome</keyword>
<dbReference type="RefSeq" id="WP_075020534.1">
    <property type="nucleotide sequence ID" value="NZ_FOVH01000002.1"/>
</dbReference>
<organism evidence="2 3">
    <name type="scientific">Actinomadura madurae</name>
    <dbReference type="NCBI Taxonomy" id="1993"/>
    <lineage>
        <taxon>Bacteria</taxon>
        <taxon>Bacillati</taxon>
        <taxon>Actinomycetota</taxon>
        <taxon>Actinomycetes</taxon>
        <taxon>Streptosporangiales</taxon>
        <taxon>Thermomonosporaceae</taxon>
        <taxon>Actinomadura</taxon>
    </lineage>
</organism>
<proteinExistence type="predicted"/>
<dbReference type="InterPro" id="IPR016024">
    <property type="entry name" value="ARM-type_fold"/>
</dbReference>
<dbReference type="Gene3D" id="1.25.10.10">
    <property type="entry name" value="Leucine-rich Repeat Variant"/>
    <property type="match status" value="1"/>
</dbReference>
<evidence type="ECO:0000313" key="2">
    <source>
        <dbReference type="EMBL" id="SFN66091.1"/>
    </source>
</evidence>
<dbReference type="Proteomes" id="UP000183413">
    <property type="component" value="Unassembled WGS sequence"/>
</dbReference>
<feature type="region of interest" description="Disordered" evidence="1">
    <location>
        <begin position="1"/>
        <end position="27"/>
    </location>
</feature>
<dbReference type="SUPFAM" id="SSF48371">
    <property type="entry name" value="ARM repeat"/>
    <property type="match status" value="1"/>
</dbReference>
<gene>
    <name evidence="2" type="ORF">SAMN04489713_102718</name>
</gene>
<dbReference type="AlphaFoldDB" id="A0A1I5AUK4"/>